<accession>A0A1B1B4D8</accession>
<dbReference type="KEGG" id="sgs:AVL59_32760"/>
<evidence type="ECO:0000313" key="1">
    <source>
        <dbReference type="EMBL" id="ANP53688.1"/>
    </source>
</evidence>
<sequence length="162" mass="18370">MQSITWLRREYIGREDELIHLAAAAKLVGVTRSAVSNWAKRHDDFPKVALLTGIGQRRNKYIPREEFLTWANEQLGKNQGGTRPGPWRPTTVRRAEEVAYHTRQIARLTDIEARQTAALKRTRASLRKHRAALERARKGLSAEITAARGLEDPIAPDTRTTP</sequence>
<evidence type="ECO:0000313" key="3">
    <source>
        <dbReference type="Proteomes" id="UP000092659"/>
    </source>
</evidence>
<dbReference type="AlphaFoldDB" id="A0A1B1B4D8"/>
<evidence type="ECO:0000313" key="2">
    <source>
        <dbReference type="EMBL" id="MBP2055020.1"/>
    </source>
</evidence>
<organism evidence="1 3">
    <name type="scientific">Streptomyces griseochromogenes</name>
    <dbReference type="NCBI Taxonomy" id="68214"/>
    <lineage>
        <taxon>Bacteria</taxon>
        <taxon>Bacillati</taxon>
        <taxon>Actinomycetota</taxon>
        <taxon>Actinomycetes</taxon>
        <taxon>Kitasatosporales</taxon>
        <taxon>Streptomycetaceae</taxon>
        <taxon>Streptomyces</taxon>
    </lineage>
</organism>
<keyword evidence="4" id="KW-1185">Reference proteome</keyword>
<dbReference type="EMBL" id="JAGGLP010000025">
    <property type="protein sequence ID" value="MBP2055020.1"/>
    <property type="molecule type" value="Genomic_DNA"/>
</dbReference>
<dbReference type="Proteomes" id="UP000092659">
    <property type="component" value="Chromosome"/>
</dbReference>
<evidence type="ECO:0000313" key="4">
    <source>
        <dbReference type="Proteomes" id="UP001519309"/>
    </source>
</evidence>
<reference evidence="1 3" key="1">
    <citation type="submission" date="2016-06" db="EMBL/GenBank/DDBJ databases">
        <title>Complete genome sequence of Streptomyces griseochromogenes ATCC 14511, the Blasticidin S producer.</title>
        <authorList>
            <person name="Wu L."/>
        </authorList>
    </citation>
    <scope>NUCLEOTIDE SEQUENCE [LARGE SCALE GENOMIC DNA]</scope>
    <source>
        <strain evidence="1 3">ATCC 14511</strain>
    </source>
</reference>
<dbReference type="Proteomes" id="UP001519309">
    <property type="component" value="Unassembled WGS sequence"/>
</dbReference>
<reference evidence="2 4" key="2">
    <citation type="submission" date="2021-03" db="EMBL/GenBank/DDBJ databases">
        <title>Genomic Encyclopedia of Type Strains, Phase IV (KMG-IV): sequencing the most valuable type-strain genomes for metagenomic binning, comparative biology and taxonomic classification.</title>
        <authorList>
            <person name="Goeker M."/>
        </authorList>
    </citation>
    <scope>NUCLEOTIDE SEQUENCE [LARGE SCALE GENOMIC DNA]</scope>
    <source>
        <strain evidence="2 4">DSM 40499</strain>
    </source>
</reference>
<dbReference type="EMBL" id="CP016279">
    <property type="protein sequence ID" value="ANP53688.1"/>
    <property type="molecule type" value="Genomic_DNA"/>
</dbReference>
<dbReference type="RefSeq" id="WP_067311891.1">
    <property type="nucleotide sequence ID" value="NZ_CP016279.1"/>
</dbReference>
<dbReference type="STRING" id="68214.AVL59_32760"/>
<name>A0A1B1B4D8_9ACTN</name>
<proteinExistence type="predicted"/>
<dbReference type="OrthoDB" id="4178868at2"/>
<gene>
    <name evidence="1" type="ORF">AVL59_32760</name>
    <name evidence="2" type="ORF">J2Z21_008032</name>
</gene>
<protein>
    <submittedName>
        <fullName evidence="1">Uncharacterized protein</fullName>
    </submittedName>
</protein>